<proteinExistence type="predicted"/>
<organism evidence="2 3">
    <name type="scientific">Oryzias melastigma</name>
    <name type="common">Marine medaka</name>
    <dbReference type="NCBI Taxonomy" id="30732"/>
    <lineage>
        <taxon>Eukaryota</taxon>
        <taxon>Metazoa</taxon>
        <taxon>Chordata</taxon>
        <taxon>Craniata</taxon>
        <taxon>Vertebrata</taxon>
        <taxon>Euteleostomi</taxon>
        <taxon>Actinopterygii</taxon>
        <taxon>Neopterygii</taxon>
        <taxon>Teleostei</taxon>
        <taxon>Neoteleostei</taxon>
        <taxon>Acanthomorphata</taxon>
        <taxon>Ovalentaria</taxon>
        <taxon>Atherinomorphae</taxon>
        <taxon>Beloniformes</taxon>
        <taxon>Adrianichthyidae</taxon>
        <taxon>Oryziinae</taxon>
        <taxon>Oryzias</taxon>
    </lineage>
</organism>
<evidence type="ECO:0000313" key="2">
    <source>
        <dbReference type="EMBL" id="KAF6729545.1"/>
    </source>
</evidence>
<evidence type="ECO:0000313" key="3">
    <source>
        <dbReference type="Proteomes" id="UP000646548"/>
    </source>
</evidence>
<dbReference type="AlphaFoldDB" id="A0A834F900"/>
<dbReference type="Proteomes" id="UP000646548">
    <property type="component" value="Unassembled WGS sequence"/>
</dbReference>
<name>A0A834F900_ORYME</name>
<gene>
    <name evidence="2" type="ORF">FQA47_009323</name>
</gene>
<dbReference type="EMBL" id="WKFB01000253">
    <property type="protein sequence ID" value="KAF6729545.1"/>
    <property type="molecule type" value="Genomic_DNA"/>
</dbReference>
<protein>
    <submittedName>
        <fullName evidence="2">Uncharacterized protein</fullName>
    </submittedName>
</protein>
<comment type="caution">
    <text evidence="2">The sequence shown here is derived from an EMBL/GenBank/DDBJ whole genome shotgun (WGS) entry which is preliminary data.</text>
</comment>
<feature type="region of interest" description="Disordered" evidence="1">
    <location>
        <begin position="67"/>
        <end position="95"/>
    </location>
</feature>
<accession>A0A834F900</accession>
<evidence type="ECO:0000256" key="1">
    <source>
        <dbReference type="SAM" id="MobiDB-lite"/>
    </source>
</evidence>
<reference evidence="2" key="1">
    <citation type="journal article" name="BMC Genomics">
        <title>Long-read sequencing and de novo genome assembly of marine medaka (Oryzias melastigma).</title>
        <authorList>
            <person name="Liang P."/>
            <person name="Saqib H.S.A."/>
            <person name="Ni X."/>
            <person name="Shen Y."/>
        </authorList>
    </citation>
    <scope>NUCLEOTIDE SEQUENCE</scope>
    <source>
        <strain evidence="2">Bigg-433</strain>
    </source>
</reference>
<sequence length="110" mass="12026">MQISAETLHASVAISVLLSRGRSTLKTDDNSTLSFKLPFKHKYRKFSLTNLSSELQEMQVKIRLSLRTPSLSEESRFPKPPKKGGPTLDCGETRGASGPGAIHVNISCLV</sequence>